<organism evidence="1 2">
    <name type="scientific">Alloalcanivorax balearicus MACL04</name>
    <dbReference type="NCBI Taxonomy" id="1177182"/>
    <lineage>
        <taxon>Bacteria</taxon>
        <taxon>Pseudomonadati</taxon>
        <taxon>Pseudomonadota</taxon>
        <taxon>Gammaproteobacteria</taxon>
        <taxon>Oceanospirillales</taxon>
        <taxon>Alcanivoracaceae</taxon>
        <taxon>Alloalcanivorax</taxon>
    </lineage>
</organism>
<evidence type="ECO:0000313" key="1">
    <source>
        <dbReference type="EMBL" id="MCU5780834.1"/>
    </source>
</evidence>
<dbReference type="Gene3D" id="1.25.10.10">
    <property type="entry name" value="Leucine-rich Repeat Variant"/>
    <property type="match status" value="1"/>
</dbReference>
<keyword evidence="2" id="KW-1185">Reference proteome</keyword>
<name>A0ABT2QTG7_9GAMM</name>
<gene>
    <name evidence="1" type="ORF">MA04_00134</name>
</gene>
<protein>
    <submittedName>
        <fullName evidence="1">YbaK</fullName>
    </submittedName>
</protein>
<dbReference type="RefSeq" id="WP_163126731.1">
    <property type="nucleotide sequence ID" value="NZ_ARXS01000001.1"/>
</dbReference>
<dbReference type="Proteomes" id="UP001064106">
    <property type="component" value="Unassembled WGS sequence"/>
</dbReference>
<evidence type="ECO:0000313" key="2">
    <source>
        <dbReference type="Proteomes" id="UP001064106"/>
    </source>
</evidence>
<accession>A0ABT2QTG7</accession>
<reference evidence="1" key="1">
    <citation type="submission" date="2012-09" db="EMBL/GenBank/DDBJ databases">
        <title>Genome Sequence of alkane-degrading Bacterium Alcanivorax balearicus MACL04.</title>
        <authorList>
            <person name="Lai Q."/>
            <person name="Shao Z."/>
        </authorList>
    </citation>
    <scope>NUCLEOTIDE SEQUENCE</scope>
    <source>
        <strain evidence="1">MACL04</strain>
    </source>
</reference>
<dbReference type="EMBL" id="ARXS01000001">
    <property type="protein sequence ID" value="MCU5780834.1"/>
    <property type="molecule type" value="Genomic_DNA"/>
</dbReference>
<dbReference type="InterPro" id="IPR016024">
    <property type="entry name" value="ARM-type_fold"/>
</dbReference>
<proteinExistence type="predicted"/>
<dbReference type="Pfam" id="PF13646">
    <property type="entry name" value="HEAT_2"/>
    <property type="match status" value="1"/>
</dbReference>
<sequence>MSSTRARIERYYTDLLQTSGATRVEACYCLEDLLLADNDPEMLRLHFDLLTRDTGSAAYYDLRSMFMDRPADVVEPFLLARYDEPACPETRAGILHILAAQGSQQVLPLLRSGLGNPDAVLRRSCIIALGWIGDAGDLSRLRQRLQQDTEAELRGLAASALRQWWFRRILPATDLLPVLYPALQRESSEYALKLIIVAIQDLQGRCHGLKEDLEDHCIHGDPYQARERIIAAGL</sequence>
<comment type="caution">
    <text evidence="1">The sequence shown here is derived from an EMBL/GenBank/DDBJ whole genome shotgun (WGS) entry which is preliminary data.</text>
</comment>
<dbReference type="SUPFAM" id="SSF48371">
    <property type="entry name" value="ARM repeat"/>
    <property type="match status" value="1"/>
</dbReference>
<dbReference type="InterPro" id="IPR011989">
    <property type="entry name" value="ARM-like"/>
</dbReference>